<dbReference type="InterPro" id="IPR050882">
    <property type="entry name" value="Prepilin_peptidase/N-MTase"/>
</dbReference>
<dbReference type="PANTHER" id="PTHR30487:SF0">
    <property type="entry name" value="PREPILIN LEADER PEPTIDASE_N-METHYLTRANSFERASE-RELATED"/>
    <property type="match status" value="1"/>
</dbReference>
<dbReference type="RefSeq" id="WP_183417981.1">
    <property type="nucleotide sequence ID" value="NZ_JACHXY010000001.1"/>
</dbReference>
<accession>A0A7W5CEW1</accession>
<dbReference type="Gene3D" id="1.20.120.1220">
    <property type="match status" value="1"/>
</dbReference>
<keyword evidence="4" id="KW-0808">Transferase</keyword>
<evidence type="ECO:0000259" key="3">
    <source>
        <dbReference type="Pfam" id="PF01478"/>
    </source>
</evidence>
<dbReference type="GO" id="GO:0006465">
    <property type="term" value="P:signal peptide processing"/>
    <property type="evidence" value="ECO:0007669"/>
    <property type="project" value="TreeGrafter"/>
</dbReference>
<keyword evidence="4" id="KW-0378">Hydrolase</keyword>
<protein>
    <submittedName>
        <fullName evidence="4">Leader peptidase (Prepilin peptidase)/N-methyltransferase</fullName>
        <ecNumber evidence="4">2.1.1.-</ecNumber>
        <ecNumber evidence="4">3.4.23.43</ecNumber>
    </submittedName>
</protein>
<dbReference type="GO" id="GO:0005886">
    <property type="term" value="C:plasma membrane"/>
    <property type="evidence" value="ECO:0007669"/>
    <property type="project" value="TreeGrafter"/>
</dbReference>
<dbReference type="AlphaFoldDB" id="A0A7W5CEW1"/>
<name>A0A7W5CEW1_9MICO</name>
<feature type="transmembrane region" description="Helical" evidence="2">
    <location>
        <begin position="30"/>
        <end position="52"/>
    </location>
</feature>
<reference evidence="4 5" key="1">
    <citation type="submission" date="2020-08" db="EMBL/GenBank/DDBJ databases">
        <title>Genomic Encyclopedia of Type Strains, Phase III (KMG-III): the genomes of soil and plant-associated and newly described type strains.</title>
        <authorList>
            <person name="Whitman W."/>
        </authorList>
    </citation>
    <scope>NUCLEOTIDE SEQUENCE [LARGE SCALE GENOMIC DNA]</scope>
    <source>
        <strain evidence="4 5">CECT 8356</strain>
    </source>
</reference>
<dbReference type="InterPro" id="IPR000045">
    <property type="entry name" value="Prepilin_IV_endopep_pep"/>
</dbReference>
<keyword evidence="2" id="KW-0812">Transmembrane</keyword>
<evidence type="ECO:0000256" key="1">
    <source>
        <dbReference type="ARBA" id="ARBA00005801"/>
    </source>
</evidence>
<sequence>MPGAVAPALTVFAVLGVVLAVIDARTHRLPDAVLVPGAGVVLVLLGGAAVAVGEPLRAIGVVGGAAGAFFACLGVHLARPASFGGGDVKLAGLCGAVLGWIGPDAVASGIALGFVAGGVAASAALLAGMRGASIAFGPYLLVGTWGRLLAGP</sequence>
<evidence type="ECO:0000256" key="2">
    <source>
        <dbReference type="SAM" id="Phobius"/>
    </source>
</evidence>
<dbReference type="GO" id="GO:0004190">
    <property type="term" value="F:aspartic-type endopeptidase activity"/>
    <property type="evidence" value="ECO:0007669"/>
    <property type="project" value="UniProtKB-EC"/>
</dbReference>
<dbReference type="PANTHER" id="PTHR30487">
    <property type="entry name" value="TYPE 4 PREPILIN-LIKE PROTEINS LEADER PEPTIDE-PROCESSING ENZYME"/>
    <property type="match status" value="1"/>
</dbReference>
<dbReference type="GO" id="GO:0008168">
    <property type="term" value="F:methyltransferase activity"/>
    <property type="evidence" value="ECO:0007669"/>
    <property type="project" value="UniProtKB-KW"/>
</dbReference>
<comment type="caution">
    <text evidence="4">The sequence shown here is derived from an EMBL/GenBank/DDBJ whole genome shotgun (WGS) entry which is preliminary data.</text>
</comment>
<dbReference type="EC" id="3.4.23.43" evidence="4"/>
<organism evidence="4 5">
    <name type="scientific">Microbacterium proteolyticum</name>
    <dbReference type="NCBI Taxonomy" id="1572644"/>
    <lineage>
        <taxon>Bacteria</taxon>
        <taxon>Bacillati</taxon>
        <taxon>Actinomycetota</taxon>
        <taxon>Actinomycetes</taxon>
        <taxon>Micrococcales</taxon>
        <taxon>Microbacteriaceae</taxon>
        <taxon>Microbacterium</taxon>
    </lineage>
</organism>
<evidence type="ECO:0000313" key="4">
    <source>
        <dbReference type="EMBL" id="MBB3156425.1"/>
    </source>
</evidence>
<keyword evidence="4" id="KW-0489">Methyltransferase</keyword>
<keyword evidence="2" id="KW-0472">Membrane</keyword>
<gene>
    <name evidence="4" type="ORF">FHS07_000109</name>
</gene>
<dbReference type="EMBL" id="JACHXY010000001">
    <property type="protein sequence ID" value="MBB3156425.1"/>
    <property type="molecule type" value="Genomic_DNA"/>
</dbReference>
<dbReference type="EC" id="2.1.1.-" evidence="4"/>
<proteinExistence type="inferred from homology"/>
<feature type="transmembrane region" description="Helical" evidence="2">
    <location>
        <begin position="59"/>
        <end position="78"/>
    </location>
</feature>
<feature type="domain" description="Prepilin type IV endopeptidase peptidase" evidence="3">
    <location>
        <begin position="11"/>
        <end position="117"/>
    </location>
</feature>
<dbReference type="Proteomes" id="UP000543579">
    <property type="component" value="Unassembled WGS sequence"/>
</dbReference>
<dbReference type="GO" id="GO:0032259">
    <property type="term" value="P:methylation"/>
    <property type="evidence" value="ECO:0007669"/>
    <property type="project" value="UniProtKB-KW"/>
</dbReference>
<evidence type="ECO:0000313" key="5">
    <source>
        <dbReference type="Proteomes" id="UP000543579"/>
    </source>
</evidence>
<dbReference type="Pfam" id="PF01478">
    <property type="entry name" value="Peptidase_A24"/>
    <property type="match status" value="1"/>
</dbReference>
<keyword evidence="2" id="KW-1133">Transmembrane helix</keyword>
<comment type="similarity">
    <text evidence="1">Belongs to the peptidase A24 family.</text>
</comment>